<proteinExistence type="predicted"/>
<accession>A0ABM1L372</accession>
<evidence type="ECO:0000256" key="6">
    <source>
        <dbReference type="ARBA" id="ARBA00023136"/>
    </source>
</evidence>
<dbReference type="Pfam" id="PF03062">
    <property type="entry name" value="MBOAT"/>
    <property type="match status" value="1"/>
</dbReference>
<feature type="transmembrane region" description="Helical" evidence="9">
    <location>
        <begin position="106"/>
        <end position="125"/>
    </location>
</feature>
<evidence type="ECO:0000256" key="5">
    <source>
        <dbReference type="ARBA" id="ARBA00022989"/>
    </source>
</evidence>
<keyword evidence="6 9" id="KW-0472">Membrane</keyword>
<dbReference type="GeneID" id="107121910"/>
<feature type="transmembrane region" description="Helical" evidence="9">
    <location>
        <begin position="31"/>
        <end position="51"/>
    </location>
</feature>
<organism evidence="10 11">
    <name type="scientific">Gekko japonicus</name>
    <name type="common">Schlegel's Japanese gecko</name>
    <dbReference type="NCBI Taxonomy" id="146911"/>
    <lineage>
        <taxon>Eukaryota</taxon>
        <taxon>Metazoa</taxon>
        <taxon>Chordata</taxon>
        <taxon>Craniata</taxon>
        <taxon>Vertebrata</taxon>
        <taxon>Euteleostomi</taxon>
        <taxon>Lepidosauria</taxon>
        <taxon>Squamata</taxon>
        <taxon>Bifurcata</taxon>
        <taxon>Gekkota</taxon>
        <taxon>Gekkonidae</taxon>
        <taxon>Gekkoninae</taxon>
        <taxon>Gekko</taxon>
    </lineage>
</organism>
<sequence length="812" mass="90426">MAGAASMPGRTTGSTLLHPLSQGLGIPLDQVNFVACQLFALLAAFWFRLYLSPSRASSGVRHAFATVFGISFAVFCFGWYSIHIFVLVILSYGVMNMASIPNIHRYSFVVAMGYLTVCHVSRIYIFHYGILTTDFSGPLMIVTQKITTLAFQVHDGIGRKVEDLSSEQNQLAVKIRPSLLEYLSYLLNFMSILVGPCSNYKDYIAFIEGRHVQMKLLEVNWKPNGNDKLPEPSPMGAVLHKLCIALVSLLLFLTFTKSFPVAYIVDSQFIDKPSFLTRLGYLYVVMQASKPKYYFAWTLADVINNAAGYGFSGVDERGCFHWDLLSNLNIWNIETATSFKMYVGNWNIQTTAWLKRVCYDRAPWYPTALTFLLSAVWHGIYPGYYFTFITGIFMTLAARMIRNNFRHFFTSSKTLKTSYDVATWLITQLSVCYTVAPFVLLAVEPTIKLYRSLYFHMHILCFFVLLVLPKKPEGHSKRQPSSEMSSCIVPALDRSSGASAPSQKVYLRKKKCKKKRKDTSQDMVFPPSSAKIRNPKETEVEEARGRRQSRPPILRSTRRENMTASLDIEEQLPIAPEASGVGQQSIQQLGIAPLKRDDSASIAGPADREEPAPAGTPSRGSRLRCANDGGGRKRAQPKGSSLPPRTKKVAGGVAIGDNKKGKCRGKAMRLASPAGEERDGIVPVPMSPHAPVPGLIPGQPGAPDRTSTAKSQPRCRQRPQHSTAARGLHNPHNPADQGWRSPFPSCPGEIQDHQDHGRRQGARSQHYFNPPRPKLNQQPRRLPRPPQGFGSTEQGCFVPQSFHRDIPGCGFL</sequence>
<comment type="subcellular location">
    <subcellularLocation>
        <location evidence="1">Endoplasmic reticulum membrane</location>
        <topology evidence="1">Multi-pass membrane protein</topology>
    </subcellularLocation>
</comment>
<evidence type="ECO:0000256" key="1">
    <source>
        <dbReference type="ARBA" id="ARBA00004477"/>
    </source>
</evidence>
<keyword evidence="3 9" id="KW-0812">Transmembrane</keyword>
<dbReference type="PANTHER" id="PTHR13906">
    <property type="entry name" value="PORCUPINE"/>
    <property type="match status" value="1"/>
</dbReference>
<keyword evidence="2" id="KW-0808">Transferase</keyword>
<dbReference type="RefSeq" id="XP_015280409.1">
    <property type="nucleotide sequence ID" value="XM_015424923.1"/>
</dbReference>
<evidence type="ECO:0000256" key="9">
    <source>
        <dbReference type="SAM" id="Phobius"/>
    </source>
</evidence>
<dbReference type="InterPro" id="IPR004299">
    <property type="entry name" value="MBOAT_fam"/>
</dbReference>
<feature type="region of interest" description="Disordered" evidence="8">
    <location>
        <begin position="597"/>
        <end position="679"/>
    </location>
</feature>
<dbReference type="GO" id="GO:0016746">
    <property type="term" value="F:acyltransferase activity"/>
    <property type="evidence" value="ECO:0007669"/>
    <property type="project" value="UniProtKB-KW"/>
</dbReference>
<evidence type="ECO:0000313" key="11">
    <source>
        <dbReference type="RefSeq" id="XP_015280409.1"/>
    </source>
</evidence>
<evidence type="ECO:0000256" key="2">
    <source>
        <dbReference type="ARBA" id="ARBA00022679"/>
    </source>
</evidence>
<keyword evidence="10" id="KW-1185">Reference proteome</keyword>
<feature type="region of interest" description="Disordered" evidence="8">
    <location>
        <begin position="509"/>
        <end position="561"/>
    </location>
</feature>
<feature type="transmembrane region" description="Helical" evidence="9">
    <location>
        <begin position="242"/>
        <end position="265"/>
    </location>
</feature>
<dbReference type="InterPro" id="IPR049941">
    <property type="entry name" value="LPLAT_7/PORCN-like"/>
</dbReference>
<feature type="transmembrane region" description="Helical" evidence="9">
    <location>
        <begin position="449"/>
        <end position="468"/>
    </location>
</feature>
<evidence type="ECO:0000256" key="4">
    <source>
        <dbReference type="ARBA" id="ARBA00022824"/>
    </source>
</evidence>
<evidence type="ECO:0000256" key="7">
    <source>
        <dbReference type="ARBA" id="ARBA00023315"/>
    </source>
</evidence>
<dbReference type="Proteomes" id="UP000694871">
    <property type="component" value="Unplaced"/>
</dbReference>
<feature type="region of interest" description="Disordered" evidence="8">
    <location>
        <begin position="691"/>
        <end position="798"/>
    </location>
</feature>
<protein>
    <submittedName>
        <fullName evidence="11">Lysophospholipid acyltransferase 1</fullName>
    </submittedName>
</protein>
<feature type="compositionally biased region" description="Basic and acidic residues" evidence="8">
    <location>
        <begin position="534"/>
        <end position="545"/>
    </location>
</feature>
<reference evidence="11" key="1">
    <citation type="submission" date="2025-08" db="UniProtKB">
        <authorList>
            <consortium name="RefSeq"/>
        </authorList>
    </citation>
    <scope>IDENTIFICATION</scope>
</reference>
<keyword evidence="4" id="KW-0256">Endoplasmic reticulum</keyword>
<gene>
    <name evidence="11" type="primary">MBOAT1</name>
</gene>
<feature type="transmembrane region" description="Helical" evidence="9">
    <location>
        <begin position="383"/>
        <end position="401"/>
    </location>
</feature>
<dbReference type="PANTHER" id="PTHR13906:SF6">
    <property type="entry name" value="LYSOPHOSPHOLIPID ACYLTRANSFERASE 1"/>
    <property type="match status" value="1"/>
</dbReference>
<evidence type="ECO:0000313" key="10">
    <source>
        <dbReference type="Proteomes" id="UP000694871"/>
    </source>
</evidence>
<feature type="transmembrane region" description="Helical" evidence="9">
    <location>
        <begin position="421"/>
        <end position="443"/>
    </location>
</feature>
<name>A0ABM1L372_GEKJA</name>
<evidence type="ECO:0000256" key="8">
    <source>
        <dbReference type="SAM" id="MobiDB-lite"/>
    </source>
</evidence>
<keyword evidence="7 11" id="KW-0012">Acyltransferase</keyword>
<feature type="transmembrane region" description="Helical" evidence="9">
    <location>
        <begin position="63"/>
        <end position="94"/>
    </location>
</feature>
<evidence type="ECO:0000256" key="3">
    <source>
        <dbReference type="ARBA" id="ARBA00022692"/>
    </source>
</evidence>
<keyword evidence="5 9" id="KW-1133">Transmembrane helix</keyword>